<dbReference type="InterPro" id="IPR011990">
    <property type="entry name" value="TPR-like_helical_dom_sf"/>
</dbReference>
<name>A0A9J6ABJ0_SOLCO</name>
<keyword evidence="2" id="KW-0677">Repeat</keyword>
<evidence type="ECO:0000256" key="2">
    <source>
        <dbReference type="ARBA" id="ARBA00022737"/>
    </source>
</evidence>
<organism evidence="5 6">
    <name type="scientific">Solanum commersonii</name>
    <name type="common">Commerson's wild potato</name>
    <name type="synonym">Commerson's nightshade</name>
    <dbReference type="NCBI Taxonomy" id="4109"/>
    <lineage>
        <taxon>Eukaryota</taxon>
        <taxon>Viridiplantae</taxon>
        <taxon>Streptophyta</taxon>
        <taxon>Embryophyta</taxon>
        <taxon>Tracheophyta</taxon>
        <taxon>Spermatophyta</taxon>
        <taxon>Magnoliopsida</taxon>
        <taxon>eudicotyledons</taxon>
        <taxon>Gunneridae</taxon>
        <taxon>Pentapetalae</taxon>
        <taxon>asterids</taxon>
        <taxon>lamiids</taxon>
        <taxon>Solanales</taxon>
        <taxon>Solanaceae</taxon>
        <taxon>Solanoideae</taxon>
        <taxon>Solaneae</taxon>
        <taxon>Solanum</taxon>
    </lineage>
</organism>
<dbReference type="NCBIfam" id="TIGR00756">
    <property type="entry name" value="PPR"/>
    <property type="match status" value="3"/>
</dbReference>
<keyword evidence="6" id="KW-1185">Reference proteome</keyword>
<comment type="caution">
    <text evidence="5">The sequence shown here is derived from an EMBL/GenBank/DDBJ whole genome shotgun (WGS) entry which is preliminary data.</text>
</comment>
<feature type="repeat" description="PPR" evidence="3">
    <location>
        <begin position="1166"/>
        <end position="1200"/>
    </location>
</feature>
<evidence type="ECO:0000259" key="4">
    <source>
        <dbReference type="Pfam" id="PF23276"/>
    </source>
</evidence>
<gene>
    <name evidence="5" type="ORF">H5410_006788</name>
</gene>
<dbReference type="OrthoDB" id="773543at2759"/>
<sequence length="1242" mass="140764">MLQALFEFRKHKSHIKQVGSLLFHLSSFPRKLQLQQFHLLLSSSSAKPTYTSQYSSSAIFSAVEKSDSLIISGNRGEILNNPIIKDCLLKLSEISPATVRRYWRVSVLNPSDILEILLGFQNDSGVFDVEVKKIESLWGIYMRASKQSKSFRHLTKASEIIATMLVHAGLFKEVECLVSLLDTQGTFLDNHEIYSNLIEVFVGDYRLENAIGCYDRMRMRGVSPSISCYRVILEFLIQIHETQLAFQIYVDALDIGLGRNVSERGIYEGVIRLLCADAKVQDARNLVKKVLAFGIEPNYLILDSIASGYCNKRDYDDLLSFFVEISCMPDVTIVNKLIQSVCGQFGVASGNSYVLKLDQLGFCMNEITFGILIGWACREGKLKDAFFYLSEILSRNLTPHIYSYDAILSGLFKEGMWKHYQDILQEMEDQEVEPQVSTFRVLLAGFCKARQFDEVNTMVSKMVGRGLIQLSPTEDPLSGAFGFLGLNSSAVKIRRDNDIRFQKAEFFDNLGNGLYLDTDVDEYERVIHKVLNDAMLPDFNTVVGKDYMKKDMKDVVMMVDQMFCWGQEISLGALDALVKGLCASSICIKTISGLLEKVPNFKHQLDQETLNKLVQKYSKKGSVHRARAILHGMLSRQLRLDSETHTALVMGLCKKGDLRGLSSYWKFARTNNWLPNLKDGKTLCSHLCKRRRLNEALELFNALLVLYPDEVCDAFHVFLEELSAKGFTSSAKILAKEILSQGCLSSHSAHSHLIQEFCNWRSFREAAVVCDNMLAKDWIPPLDASLQLIPQLCRSGNFDKAVALKDICLRDEPPAVLPLHCALIHGYFTSGRVREATSLFQETLAKELFLSVEICDVLFQGYCQANKREKVEELLGVVIRKNLGISITSYRNIVRLMCTGGKVSTALCLKDHVLKQSNPPTAVIYNILIYSLFSTNKTSVVNTLVHEILGKGLQLDEVAYNYLVQGFCRCKDLSSATRYLKYMMEKDLRPSNRSLREVIKCLCSYGELEEALTLSKEMEFRGWNHGSVIQNNIVETLLSNGKLGEAINFLDWMAIKCLIPENIDYNYLIKQLCQHGRVDKSVDLMDIMLRNGNVPESSSFDYVVQSFCTWRKLDVALNFHAEMLCRNQRPSINSWSILIKCLSEGGQLAEAEKQFDSMVQLGEIPRRETYSLLINMYRSQNNLNKASELLRSMQRCGYEPDFETHWSLISNLRDSSDNVNDGKQNGGFLSRFLSEIGFSRKN</sequence>
<dbReference type="PROSITE" id="PS51375">
    <property type="entry name" value="PPR"/>
    <property type="match status" value="9"/>
</dbReference>
<feature type="repeat" description="PPR" evidence="3">
    <location>
        <begin position="400"/>
        <end position="434"/>
    </location>
</feature>
<evidence type="ECO:0000313" key="5">
    <source>
        <dbReference type="EMBL" id="KAG5621570.1"/>
    </source>
</evidence>
<evidence type="ECO:0000256" key="3">
    <source>
        <dbReference type="PROSITE-ProRule" id="PRU00708"/>
    </source>
</evidence>
<evidence type="ECO:0000313" key="6">
    <source>
        <dbReference type="Proteomes" id="UP000824120"/>
    </source>
</evidence>
<dbReference type="Gene3D" id="1.25.40.10">
    <property type="entry name" value="Tetratricopeptide repeat domain"/>
    <property type="match status" value="8"/>
</dbReference>
<dbReference type="InterPro" id="IPR057027">
    <property type="entry name" value="TPR_mt"/>
</dbReference>
<dbReference type="EMBL" id="JACXVP010000002">
    <property type="protein sequence ID" value="KAG5621570.1"/>
    <property type="molecule type" value="Genomic_DNA"/>
</dbReference>
<reference evidence="5 6" key="1">
    <citation type="submission" date="2020-09" db="EMBL/GenBank/DDBJ databases">
        <title>De no assembly of potato wild relative species, Solanum commersonii.</title>
        <authorList>
            <person name="Cho K."/>
        </authorList>
    </citation>
    <scope>NUCLEOTIDE SEQUENCE [LARGE SCALE GENOMIC DNA]</scope>
    <source>
        <strain evidence="5">LZ3.2</strain>
        <tissue evidence="5">Leaf</tissue>
    </source>
</reference>
<accession>A0A9J6ABJ0</accession>
<dbReference type="AlphaFoldDB" id="A0A9J6ABJ0"/>
<feature type="repeat" description="PPR" evidence="3">
    <location>
        <begin position="365"/>
        <end position="399"/>
    </location>
</feature>
<feature type="repeat" description="PPR" evidence="3">
    <location>
        <begin position="606"/>
        <end position="640"/>
    </location>
</feature>
<dbReference type="InterPro" id="IPR050872">
    <property type="entry name" value="PPR_P_subfamily"/>
</dbReference>
<proteinExistence type="inferred from homology"/>
<feature type="repeat" description="PPR" evidence="3">
    <location>
        <begin position="956"/>
        <end position="990"/>
    </location>
</feature>
<dbReference type="Pfam" id="PF23276">
    <property type="entry name" value="TPR_24"/>
    <property type="match status" value="1"/>
</dbReference>
<evidence type="ECO:0000256" key="1">
    <source>
        <dbReference type="ARBA" id="ARBA00007626"/>
    </source>
</evidence>
<dbReference type="InterPro" id="IPR002885">
    <property type="entry name" value="PPR_rpt"/>
</dbReference>
<feature type="repeat" description="PPR" evidence="3">
    <location>
        <begin position="435"/>
        <end position="469"/>
    </location>
</feature>
<dbReference type="PANTHER" id="PTHR46128">
    <property type="entry name" value="MITOCHONDRIAL GROUP I INTRON SPLICING FACTOR CCM1"/>
    <property type="match status" value="1"/>
</dbReference>
<comment type="similarity">
    <text evidence="1">Belongs to the PPR family. P subfamily.</text>
</comment>
<dbReference type="SUPFAM" id="SSF48452">
    <property type="entry name" value="TPR-like"/>
    <property type="match status" value="1"/>
</dbReference>
<feature type="domain" description="Pentatricopeptide repeat-containing protein-mitochondrial" evidence="4">
    <location>
        <begin position="942"/>
        <end position="1048"/>
    </location>
</feature>
<feature type="repeat" description="PPR" evidence="3">
    <location>
        <begin position="1061"/>
        <end position="1095"/>
    </location>
</feature>
<dbReference type="Pfam" id="PF01535">
    <property type="entry name" value="PPR"/>
    <property type="match status" value="5"/>
</dbReference>
<feature type="repeat" description="PPR" evidence="3">
    <location>
        <begin position="1131"/>
        <end position="1165"/>
    </location>
</feature>
<dbReference type="Pfam" id="PF13041">
    <property type="entry name" value="PPR_2"/>
    <property type="match status" value="1"/>
</dbReference>
<feature type="repeat" description="PPR" evidence="3">
    <location>
        <begin position="190"/>
        <end position="224"/>
    </location>
</feature>
<protein>
    <recommendedName>
        <fullName evidence="4">Pentatricopeptide repeat-containing protein-mitochondrial domain-containing protein</fullName>
    </recommendedName>
</protein>
<dbReference type="PANTHER" id="PTHR46128:SF170">
    <property type="entry name" value="PENTACOTRIPEPTIDE-REPEAT REGION OF PRORP DOMAIN-CONTAINING PROTEIN"/>
    <property type="match status" value="1"/>
</dbReference>
<dbReference type="Proteomes" id="UP000824120">
    <property type="component" value="Chromosome 2"/>
</dbReference>